<dbReference type="InterPro" id="IPR036412">
    <property type="entry name" value="HAD-like_sf"/>
</dbReference>
<sequence length="193" mass="22438">MNKFQLVLDVGGVLATDLDLFWEELVNQAGLPYDKIRAIYKTEIREKLWQGEISERDFWQWLSYTFPKINLEYLQIVMQKSLVELEGIQHVDKWSTVSDIHILSNHRSEWLQPVIDRLHPFLTSITVSADVGVAKPNPGIYNICNDQLDPDRQIVFVDNKKENLSPAVELGWQTIHADPSNEWIGKVDHLIFR</sequence>
<protein>
    <submittedName>
        <fullName evidence="1">HAD-IA family hydrolase</fullName>
    </submittedName>
</protein>
<dbReference type="Gene3D" id="1.10.150.240">
    <property type="entry name" value="Putative phosphatase, domain 2"/>
    <property type="match status" value="1"/>
</dbReference>
<dbReference type="InterPro" id="IPR023198">
    <property type="entry name" value="PGP-like_dom2"/>
</dbReference>
<gene>
    <name evidence="1" type="ORF">GH885_12470</name>
</gene>
<dbReference type="NCBIfam" id="TIGR01549">
    <property type="entry name" value="HAD-SF-IA-v1"/>
    <property type="match status" value="1"/>
</dbReference>
<dbReference type="RefSeq" id="WP_153835758.1">
    <property type="nucleotide sequence ID" value="NZ_JBHUMW010000008.1"/>
</dbReference>
<dbReference type="InterPro" id="IPR006439">
    <property type="entry name" value="HAD-SF_hydro_IA"/>
</dbReference>
<dbReference type="PANTHER" id="PTHR43611:SF3">
    <property type="entry name" value="FLAVIN MONONUCLEOTIDE HYDROLASE 1, CHLOROPLATIC"/>
    <property type="match status" value="1"/>
</dbReference>
<dbReference type="AlphaFoldDB" id="A0A6N7QYK8"/>
<evidence type="ECO:0000313" key="1">
    <source>
        <dbReference type="EMBL" id="MRI67148.1"/>
    </source>
</evidence>
<keyword evidence="1" id="KW-0378">Hydrolase</keyword>
<organism evidence="1 2">
    <name type="scientific">Gracilibacillus thailandensis</name>
    <dbReference type="NCBI Taxonomy" id="563735"/>
    <lineage>
        <taxon>Bacteria</taxon>
        <taxon>Bacillati</taxon>
        <taxon>Bacillota</taxon>
        <taxon>Bacilli</taxon>
        <taxon>Bacillales</taxon>
        <taxon>Bacillaceae</taxon>
        <taxon>Gracilibacillus</taxon>
    </lineage>
</organism>
<dbReference type="PANTHER" id="PTHR43611">
    <property type="entry name" value="ALPHA-D-GLUCOSE 1-PHOSPHATE PHOSPHATASE"/>
    <property type="match status" value="1"/>
</dbReference>
<reference evidence="1 2" key="1">
    <citation type="submission" date="2019-10" db="EMBL/GenBank/DDBJ databases">
        <title>Gracilibacillus salitolerans sp. nov., a moderate halophile isolated from a saline soil in northwest China.</title>
        <authorList>
            <person name="Gan L."/>
        </authorList>
    </citation>
    <scope>NUCLEOTIDE SEQUENCE [LARGE SCALE GENOMIC DNA]</scope>
    <source>
        <strain evidence="1 2">TP2-8</strain>
    </source>
</reference>
<evidence type="ECO:0000313" key="2">
    <source>
        <dbReference type="Proteomes" id="UP000435187"/>
    </source>
</evidence>
<accession>A0A6N7QYK8</accession>
<keyword evidence="2" id="KW-1185">Reference proteome</keyword>
<dbReference type="GO" id="GO:0016787">
    <property type="term" value="F:hydrolase activity"/>
    <property type="evidence" value="ECO:0007669"/>
    <property type="project" value="UniProtKB-KW"/>
</dbReference>
<dbReference type="Proteomes" id="UP000435187">
    <property type="component" value="Unassembled WGS sequence"/>
</dbReference>
<dbReference type="SUPFAM" id="SSF56784">
    <property type="entry name" value="HAD-like"/>
    <property type="match status" value="1"/>
</dbReference>
<dbReference type="InterPro" id="IPR023214">
    <property type="entry name" value="HAD_sf"/>
</dbReference>
<comment type="caution">
    <text evidence="1">The sequence shown here is derived from an EMBL/GenBank/DDBJ whole genome shotgun (WGS) entry which is preliminary data.</text>
</comment>
<dbReference type="EMBL" id="WJEE01000026">
    <property type="protein sequence ID" value="MRI67148.1"/>
    <property type="molecule type" value="Genomic_DNA"/>
</dbReference>
<name>A0A6N7QYK8_9BACI</name>
<proteinExistence type="predicted"/>
<dbReference type="Gene3D" id="3.40.50.1000">
    <property type="entry name" value="HAD superfamily/HAD-like"/>
    <property type="match status" value="1"/>
</dbReference>